<feature type="region of interest" description="Disordered" evidence="12">
    <location>
        <begin position="1174"/>
        <end position="1199"/>
    </location>
</feature>
<evidence type="ECO:0000256" key="6">
    <source>
        <dbReference type="ARBA" id="ARBA00023242"/>
    </source>
</evidence>
<dbReference type="PANTHER" id="PTHR21677">
    <property type="entry name" value="CRAMPED PROTEIN"/>
    <property type="match status" value="1"/>
</dbReference>
<dbReference type="Gene3D" id="3.40.630.30">
    <property type="match status" value="1"/>
</dbReference>
<keyword evidence="3" id="KW-0597">Phosphoprotein</keyword>
<feature type="domain" description="N-acetyltransferase" evidence="14">
    <location>
        <begin position="608"/>
        <end position="701"/>
    </location>
</feature>
<feature type="region of interest" description="Disordered" evidence="12">
    <location>
        <begin position="1"/>
        <end position="195"/>
    </location>
</feature>
<dbReference type="InterPro" id="IPR055315">
    <property type="entry name" value="Cramped-like"/>
</dbReference>
<dbReference type="Pfam" id="PF09004">
    <property type="entry name" value="ALKBH8_N"/>
    <property type="match status" value="1"/>
</dbReference>
<dbReference type="PROSITE" id="PS51293">
    <property type="entry name" value="SANT"/>
    <property type="match status" value="1"/>
</dbReference>
<evidence type="ECO:0000256" key="9">
    <source>
        <dbReference type="ARBA" id="ARBA00074058"/>
    </source>
</evidence>
<dbReference type="PROSITE" id="PS51729">
    <property type="entry name" value="GNAT_YJDJ"/>
    <property type="match status" value="1"/>
</dbReference>
<dbReference type="Pfam" id="PF00106">
    <property type="entry name" value="adh_short"/>
    <property type="match status" value="1"/>
</dbReference>
<dbReference type="GO" id="GO:0005743">
    <property type="term" value="C:mitochondrial inner membrane"/>
    <property type="evidence" value="ECO:0007669"/>
    <property type="project" value="InterPro"/>
</dbReference>
<evidence type="ECO:0000313" key="16">
    <source>
        <dbReference type="Proteomes" id="UP001356427"/>
    </source>
</evidence>
<dbReference type="Gene3D" id="1.10.10.60">
    <property type="entry name" value="Homeodomain-like"/>
    <property type="match status" value="1"/>
</dbReference>
<dbReference type="GO" id="GO:0007005">
    <property type="term" value="P:mitochondrion organization"/>
    <property type="evidence" value="ECO:0007669"/>
    <property type="project" value="InterPro"/>
</dbReference>
<feature type="compositionally biased region" description="Polar residues" evidence="12">
    <location>
        <begin position="414"/>
        <end position="426"/>
    </location>
</feature>
<reference evidence="15 16" key="1">
    <citation type="submission" date="2021-04" db="EMBL/GenBank/DDBJ databases">
        <authorList>
            <person name="De Guttry C."/>
            <person name="Zahm M."/>
            <person name="Klopp C."/>
            <person name="Cabau C."/>
            <person name="Louis A."/>
            <person name="Berthelot C."/>
            <person name="Parey E."/>
            <person name="Roest Crollius H."/>
            <person name="Montfort J."/>
            <person name="Robinson-Rechavi M."/>
            <person name="Bucao C."/>
            <person name="Bouchez O."/>
            <person name="Gislard M."/>
            <person name="Lluch J."/>
            <person name="Milhes M."/>
            <person name="Lampietro C."/>
            <person name="Lopez Roques C."/>
            <person name="Donnadieu C."/>
            <person name="Braasch I."/>
            <person name="Desvignes T."/>
            <person name="Postlethwait J."/>
            <person name="Bobe J."/>
            <person name="Wedekind C."/>
            <person name="Guiguen Y."/>
        </authorList>
    </citation>
    <scope>NUCLEOTIDE SEQUENCE [LARGE SCALE GENOMIC DNA]</scope>
    <source>
        <strain evidence="15">Cs_M1</strain>
        <tissue evidence="15">Blood</tissue>
    </source>
</reference>
<feature type="compositionally biased region" description="Low complexity" evidence="12">
    <location>
        <begin position="85"/>
        <end position="104"/>
    </location>
</feature>
<dbReference type="InterPro" id="IPR016181">
    <property type="entry name" value="Acyl_CoA_acyltransferase"/>
</dbReference>
<evidence type="ECO:0000256" key="7">
    <source>
        <dbReference type="ARBA" id="ARBA00031876"/>
    </source>
</evidence>
<dbReference type="InterPro" id="IPR015095">
    <property type="entry name" value="AlkB_hom8_N"/>
</dbReference>
<feature type="compositionally biased region" description="Polar residues" evidence="12">
    <location>
        <begin position="142"/>
        <end position="152"/>
    </location>
</feature>
<evidence type="ECO:0000256" key="3">
    <source>
        <dbReference type="ARBA" id="ARBA00022553"/>
    </source>
</evidence>
<evidence type="ECO:0000256" key="2">
    <source>
        <dbReference type="ARBA" id="ARBA00020243"/>
    </source>
</evidence>
<dbReference type="Pfam" id="PF14972">
    <property type="entry name" value="Mito_morph_reg"/>
    <property type="match status" value="2"/>
</dbReference>
<dbReference type="GO" id="GO:0007389">
    <property type="term" value="P:pattern specification process"/>
    <property type="evidence" value="ECO:0007669"/>
    <property type="project" value="TreeGrafter"/>
</dbReference>
<evidence type="ECO:0000259" key="13">
    <source>
        <dbReference type="PROSITE" id="PS51293"/>
    </source>
</evidence>
<evidence type="ECO:0000313" key="15">
    <source>
        <dbReference type="EMBL" id="KAK6311311.1"/>
    </source>
</evidence>
<accession>A0AAN8M2G9</accession>
<comment type="similarity">
    <text evidence="1">Belongs to the NATD1 family.</text>
</comment>
<dbReference type="InterPro" id="IPR017884">
    <property type="entry name" value="SANT_dom"/>
</dbReference>
<dbReference type="PANTHER" id="PTHR21677:SF1">
    <property type="entry name" value="PROTEIN CRAMPED-LIKE"/>
    <property type="match status" value="1"/>
</dbReference>
<feature type="domain" description="SANT" evidence="13">
    <location>
        <begin position="193"/>
        <end position="253"/>
    </location>
</feature>
<dbReference type="GO" id="GO:0008168">
    <property type="term" value="F:methyltransferase activity"/>
    <property type="evidence" value="ECO:0007669"/>
    <property type="project" value="InterPro"/>
</dbReference>
<evidence type="ECO:0000256" key="5">
    <source>
        <dbReference type="ARBA" id="ARBA00023125"/>
    </source>
</evidence>
<dbReference type="GO" id="GO:0016706">
    <property type="term" value="F:2-oxoglutarate-dependent dioxygenase activity"/>
    <property type="evidence" value="ECO:0007669"/>
    <property type="project" value="InterPro"/>
</dbReference>
<dbReference type="InterPro" id="IPR031165">
    <property type="entry name" value="GNAT_YJDJ"/>
</dbReference>
<gene>
    <name evidence="15" type="ORF">J4Q44_G00169750</name>
</gene>
<dbReference type="InterPro" id="IPR026120">
    <property type="entry name" value="TMEM11"/>
</dbReference>
<feature type="compositionally biased region" description="Polar residues" evidence="12">
    <location>
        <begin position="65"/>
        <end position="84"/>
    </location>
</feature>
<feature type="region of interest" description="Disordered" evidence="12">
    <location>
        <begin position="412"/>
        <end position="438"/>
    </location>
</feature>
<comment type="caution">
    <text evidence="15">The sequence shown here is derived from an EMBL/GenBank/DDBJ whole genome shotgun (WGS) entry which is preliminary data.</text>
</comment>
<feature type="compositionally biased region" description="Low complexity" evidence="12">
    <location>
        <begin position="153"/>
        <end position="166"/>
    </location>
</feature>
<sequence length="1253" mass="139177">MVKRKKTSSAVEEHENGMTVGLRDGIGVDGPNNSGRKLEGCDEEESGDQGSEKRSTKRDGVEILNPSTTGCSSSAPVILTSVSNPSGPCSSQQPPSSTAPTAPSHDQHHFLRSSVRPPSKRIRKDSISPTINGHGGAKSKGSENGPSHQVSAGQSGSTSGSTGPSGKAAPRGQGPGDKEEPVGSQKRPRRQWESWSAEDKNSFFEGLYEHGKDFEAIQTNIALKHKKKGKPASMVKNKEQVRHFYYRTWHKISKHIDFANVYSRVLKKSSQELYGLICYAELRKKVGGLMDDKNVAKLNELIQQGATTVRSKGRNLRIKAPMCRALKRLCDPDGVSDEEDQKPVRLPLKVAVELQPRSNHSWARVQSLAHNPRLRMVVELHRKVSSLIEFLKQKWAVQDLRILKSLQEREALEGTQQHSGSRQGSLRTLGGGHNGVVNRDGEIMERAVLPQEEEQLRLARVQLEMIVDFRKQQRVFPEVHPPIHIDGTAVEKVESFKFLVVHITDKLKWSTHVDSVVKKAQQSLFNLRRLKKFGLAPKTFTNFYRCTIESILSGCITAWYGNYTARNRRALQRVVRSAERITGGKLPTLQDTYSTQCHRKAKKIIKDINHPSHCQFTPLSSRRRGSHDRAVLLYEYVGKKTVDLQHTEVPDAYRGRGIAKHLAKAAMDFVVEEDLKAHLTCWYIQKYVKENPQPQYLEHIHPMGVMAATDCYIVHEIYNGENAQDQFEYELEQALEAQYKYIVIEPTRIGDETARWIAVGNCLHKTGRAVGHRLPPDAALAAARFDPCCKYQVEYDSQKLSRLPLHTLTSSTPVVLVRRDDIHRKRLHNTIALAALAYCAKKIYELYAFLSDVDTEELNALDPLYYSPVNVNGGVFGPPFPVVHNKLLCLAHVEGEVVVLAPQCQVGKGSVECNGDWAGGVKLIGSDGPVPIIPAMERVMGGVCWWAGAGAALPAAPERSNRGATIQDAVVVITGASSGLGRALLPSMGRRHSGHVVAISSVQGKIAIPYRSAYAASKHATQAYFDCLRAEMERYSIQNSRHTVKEKQPTSDVVHRDPTALLWTIPLPVHQVLELTRTSSGVQEGPDGIGGAPIDRTERWSVTWASFQTSSEHLNHSSTAGASVWLGVHGRGSARWRSDAVKFWSWVKCPFSIRKASSAAGDSTQTYRDHLEERGWNAPDTAEAGVPPDHNRNRAPAVSGNAALPRREVCGPYLHGFRLCFRTARRGRRKRGCRRSQRRLSRRIAIEDEATEG</sequence>
<evidence type="ECO:0000256" key="10">
    <source>
        <dbReference type="ARBA" id="ARBA00076971"/>
    </source>
</evidence>
<evidence type="ECO:0000259" key="14">
    <source>
        <dbReference type="PROSITE" id="PS51729"/>
    </source>
</evidence>
<dbReference type="Proteomes" id="UP001356427">
    <property type="component" value="Unassembled WGS sequence"/>
</dbReference>
<dbReference type="FunFam" id="3.40.630.30:FF:000030">
    <property type="entry name" value="NATD1 isoform 1"/>
    <property type="match status" value="1"/>
</dbReference>
<proteinExistence type="inferred from homology"/>
<dbReference type="SUPFAM" id="SSF51735">
    <property type="entry name" value="NAD(P)-binding Rossmann-fold domains"/>
    <property type="match status" value="1"/>
</dbReference>
<evidence type="ECO:0000256" key="1">
    <source>
        <dbReference type="ARBA" id="ARBA00006233"/>
    </source>
</evidence>
<evidence type="ECO:0000256" key="11">
    <source>
        <dbReference type="ARBA" id="ARBA00081828"/>
    </source>
</evidence>
<keyword evidence="4" id="KW-0560">Oxidoreductase</keyword>
<feature type="compositionally biased region" description="Basic and acidic residues" evidence="12">
    <location>
        <begin position="50"/>
        <end position="61"/>
    </location>
</feature>
<keyword evidence="16" id="KW-1185">Reference proteome</keyword>
<dbReference type="InterPro" id="IPR002347">
    <property type="entry name" value="SDR_fam"/>
</dbReference>
<evidence type="ECO:0000256" key="4">
    <source>
        <dbReference type="ARBA" id="ARBA00023002"/>
    </source>
</evidence>
<dbReference type="GO" id="GO:0003677">
    <property type="term" value="F:DNA binding"/>
    <property type="evidence" value="ECO:0007669"/>
    <property type="project" value="UniProtKB-KW"/>
</dbReference>
<evidence type="ECO:0000256" key="8">
    <source>
        <dbReference type="ARBA" id="ARBA00061503"/>
    </source>
</evidence>
<name>A0AAN8M2G9_9TELE</name>
<dbReference type="InterPro" id="IPR036291">
    <property type="entry name" value="NAD(P)-bd_dom_sf"/>
</dbReference>
<dbReference type="SUPFAM" id="SSF55729">
    <property type="entry name" value="Acyl-CoA N-acyltransferases (Nat)"/>
    <property type="match status" value="1"/>
</dbReference>
<dbReference type="EMBL" id="JAGTTL010000015">
    <property type="protein sequence ID" value="KAK6311311.1"/>
    <property type="molecule type" value="Genomic_DNA"/>
</dbReference>
<protein>
    <recommendedName>
        <fullName evidence="2">Protein NATD1</fullName>
    </recommendedName>
    <alternativeName>
        <fullName evidence="11">Cramped chromatin regulator homolog 1</fullName>
    </alternativeName>
    <alternativeName>
        <fullName evidence="10">Hematological and neurological expressed 1-like protein</fullName>
    </alternativeName>
    <alternativeName>
        <fullName evidence="7">N-acetyltransferase domain-containing protein 1</fullName>
    </alternativeName>
    <alternativeName>
        <fullName evidence="9">Protein cramped-like</fullName>
    </alternativeName>
</protein>
<dbReference type="InterPro" id="IPR020904">
    <property type="entry name" value="Sc_DH/Rdtase_CS"/>
</dbReference>
<comment type="similarity">
    <text evidence="8">Belongs to the cramped family.</text>
</comment>
<organism evidence="15 16">
    <name type="scientific">Coregonus suidteri</name>
    <dbReference type="NCBI Taxonomy" id="861788"/>
    <lineage>
        <taxon>Eukaryota</taxon>
        <taxon>Metazoa</taxon>
        <taxon>Chordata</taxon>
        <taxon>Craniata</taxon>
        <taxon>Vertebrata</taxon>
        <taxon>Euteleostomi</taxon>
        <taxon>Actinopterygii</taxon>
        <taxon>Neopterygii</taxon>
        <taxon>Teleostei</taxon>
        <taxon>Protacanthopterygii</taxon>
        <taxon>Salmoniformes</taxon>
        <taxon>Salmonidae</taxon>
        <taxon>Coregoninae</taxon>
        <taxon>Coregonus</taxon>
    </lineage>
</organism>
<dbReference type="GO" id="GO:0003682">
    <property type="term" value="F:chromatin binding"/>
    <property type="evidence" value="ECO:0007669"/>
    <property type="project" value="InterPro"/>
</dbReference>
<keyword evidence="5" id="KW-0238">DNA-binding</keyword>
<dbReference type="AlphaFoldDB" id="A0AAN8M2G9"/>
<keyword evidence="6" id="KW-0539">Nucleus</keyword>
<dbReference type="Gene3D" id="3.40.50.720">
    <property type="entry name" value="NAD(P)-binding Rossmann-like Domain"/>
    <property type="match status" value="1"/>
</dbReference>
<dbReference type="FunFam" id="1.10.10.60:FF:000439">
    <property type="entry name" value="Cramped chromatin regulator homolog 1"/>
    <property type="match status" value="1"/>
</dbReference>
<evidence type="ECO:0000256" key="12">
    <source>
        <dbReference type="SAM" id="MobiDB-lite"/>
    </source>
</evidence>
<dbReference type="PROSITE" id="PS00061">
    <property type="entry name" value="ADH_SHORT"/>
    <property type="match status" value="1"/>
</dbReference>
<dbReference type="Pfam" id="PF14542">
    <property type="entry name" value="Acetyltransf_CG"/>
    <property type="match status" value="1"/>
</dbReference>
<dbReference type="GO" id="GO:0005634">
    <property type="term" value="C:nucleus"/>
    <property type="evidence" value="ECO:0007669"/>
    <property type="project" value="TreeGrafter"/>
</dbReference>